<evidence type="ECO:0000313" key="1">
    <source>
        <dbReference type="EMBL" id="MFC2997682.1"/>
    </source>
</evidence>
<keyword evidence="2" id="KW-1185">Reference proteome</keyword>
<dbReference type="EMBL" id="JBHRSF010000157">
    <property type="protein sequence ID" value="MFC2997682.1"/>
    <property type="molecule type" value="Genomic_DNA"/>
</dbReference>
<proteinExistence type="predicted"/>
<sequence length="78" mass="9070">MNICIGGSWHGSQLLKGQKSNHFLAKDKATGQHITYERFVIKYENEVCTFWIANTLSRLEANEKMMFYLNQLKKISES</sequence>
<protein>
    <submittedName>
        <fullName evidence="1">Uncharacterized protein</fullName>
    </submittedName>
</protein>
<evidence type="ECO:0000313" key="2">
    <source>
        <dbReference type="Proteomes" id="UP001595455"/>
    </source>
</evidence>
<accession>A0ABV7BJ69</accession>
<dbReference type="RefSeq" id="WP_147305722.1">
    <property type="nucleotide sequence ID" value="NZ_JAVIDQ010000018.1"/>
</dbReference>
<dbReference type="Proteomes" id="UP001595455">
    <property type="component" value="Unassembled WGS sequence"/>
</dbReference>
<comment type="caution">
    <text evidence="1">The sequence shown here is derived from an EMBL/GenBank/DDBJ whole genome shotgun (WGS) entry which is preliminary data.</text>
</comment>
<name>A0ABV7BJ69_9GAMM</name>
<gene>
    <name evidence="1" type="ORF">ACFODO_21025</name>
</gene>
<reference evidence="2" key="1">
    <citation type="journal article" date="2019" name="Int. J. Syst. Evol. Microbiol.">
        <title>The Global Catalogue of Microorganisms (GCM) 10K type strain sequencing project: providing services to taxonomists for standard genome sequencing and annotation.</title>
        <authorList>
            <consortium name="The Broad Institute Genomics Platform"/>
            <consortium name="The Broad Institute Genome Sequencing Center for Infectious Disease"/>
            <person name="Wu L."/>
            <person name="Ma J."/>
        </authorList>
    </citation>
    <scope>NUCLEOTIDE SEQUENCE [LARGE SCALE GENOMIC DNA]</scope>
    <source>
        <strain evidence="2">KCTC 62575</strain>
    </source>
</reference>
<organism evidence="1 2">
    <name type="scientific">Acinetobacter sichuanensis</name>
    <dbReference type="NCBI Taxonomy" id="2136183"/>
    <lineage>
        <taxon>Bacteria</taxon>
        <taxon>Pseudomonadati</taxon>
        <taxon>Pseudomonadota</taxon>
        <taxon>Gammaproteobacteria</taxon>
        <taxon>Moraxellales</taxon>
        <taxon>Moraxellaceae</taxon>
        <taxon>Acinetobacter</taxon>
    </lineage>
</organism>